<dbReference type="PANTHER" id="PTHR42781:SF4">
    <property type="entry name" value="SPERMIDINE_PUTRESCINE IMPORT ATP-BINDING PROTEIN POTA"/>
    <property type="match status" value="1"/>
</dbReference>
<dbReference type="EMBL" id="LR593887">
    <property type="protein sequence ID" value="VTS06122.1"/>
    <property type="molecule type" value="Genomic_DNA"/>
</dbReference>
<dbReference type="InterPro" id="IPR017871">
    <property type="entry name" value="ABC_transporter-like_CS"/>
</dbReference>
<dbReference type="GO" id="GO:0005524">
    <property type="term" value="F:ATP binding"/>
    <property type="evidence" value="ECO:0007669"/>
    <property type="project" value="UniProtKB-KW"/>
</dbReference>
<dbReference type="EMBL" id="LR586016">
    <property type="protein sequence ID" value="VIP04380.1"/>
    <property type="molecule type" value="Genomic_DNA"/>
</dbReference>
<evidence type="ECO:0000259" key="4">
    <source>
        <dbReference type="PROSITE" id="PS50893"/>
    </source>
</evidence>
<dbReference type="PROSITE" id="PS50893">
    <property type="entry name" value="ABC_TRANSPORTER_2"/>
    <property type="match status" value="1"/>
</dbReference>
<keyword evidence="1" id="KW-0813">Transport</keyword>
<protein>
    <recommendedName>
        <fullName evidence="4">ABC transporter domain-containing protein</fullName>
    </recommendedName>
</protein>
<dbReference type="RefSeq" id="WP_162659467.1">
    <property type="nucleotide sequence ID" value="NZ_LR593887.1"/>
</dbReference>
<evidence type="ECO:0000313" key="5">
    <source>
        <dbReference type="EMBL" id="VIP04380.1"/>
    </source>
</evidence>
<evidence type="ECO:0000313" key="6">
    <source>
        <dbReference type="Proteomes" id="UP000464378"/>
    </source>
</evidence>
<dbReference type="InterPro" id="IPR003439">
    <property type="entry name" value="ABC_transporter-like_ATP-bd"/>
</dbReference>
<dbReference type="PANTHER" id="PTHR42781">
    <property type="entry name" value="SPERMIDINE/PUTRESCINE IMPORT ATP-BINDING PROTEIN POTA"/>
    <property type="match status" value="1"/>
</dbReference>
<reference evidence="5" key="1">
    <citation type="submission" date="2019-04" db="EMBL/GenBank/DDBJ databases">
        <authorList>
            <consortium name="Science for Life Laboratories"/>
        </authorList>
    </citation>
    <scope>NUCLEOTIDE SEQUENCE</scope>
    <source>
        <strain evidence="5">MBLW1</strain>
    </source>
</reference>
<dbReference type="InterPro" id="IPR003593">
    <property type="entry name" value="AAA+_ATPase"/>
</dbReference>
<feature type="domain" description="ABC transporter" evidence="4">
    <location>
        <begin position="2"/>
        <end position="231"/>
    </location>
</feature>
<evidence type="ECO:0000256" key="2">
    <source>
        <dbReference type="ARBA" id="ARBA00022741"/>
    </source>
</evidence>
<dbReference type="InParanoid" id="A0A6C2YRT5"/>
<keyword evidence="5" id="KW-0762">Sugar transport</keyword>
<dbReference type="GO" id="GO:0016887">
    <property type="term" value="F:ATP hydrolysis activity"/>
    <property type="evidence" value="ECO:0007669"/>
    <property type="project" value="InterPro"/>
</dbReference>
<dbReference type="InterPro" id="IPR027417">
    <property type="entry name" value="P-loop_NTPase"/>
</dbReference>
<sequence>MIRLQQLRFEPSPFHQLELDLQIGSGQYAVLRGRSGSGKTSLLEVIAGLRRPVSGRVWISDREVTQLPPEQRGLGYVPQDRALFRTLTVREQLAFGPTVHRWPSREIAATVAEWLDKLGLTKLAQRLPAGLSGGEAARVALGRALSLRPAVLLLDEPLSGLDDESIDEVMPHLQALRHSRTCTVLHITHRQSEVLSLADVALQLRDGAIHVVALPNSATENEPPRESPAPP</sequence>
<dbReference type="AlphaFoldDB" id="A0A6C2YRT5"/>
<dbReference type="SUPFAM" id="SSF52540">
    <property type="entry name" value="P-loop containing nucleoside triphosphate hydrolases"/>
    <property type="match status" value="1"/>
</dbReference>
<dbReference type="SMART" id="SM00382">
    <property type="entry name" value="AAA"/>
    <property type="match status" value="1"/>
</dbReference>
<dbReference type="Proteomes" id="UP000464378">
    <property type="component" value="Chromosome"/>
</dbReference>
<keyword evidence="3" id="KW-0067">ATP-binding</keyword>
<dbReference type="Gene3D" id="3.40.50.300">
    <property type="entry name" value="P-loop containing nucleotide triphosphate hydrolases"/>
    <property type="match status" value="1"/>
</dbReference>
<dbReference type="Pfam" id="PF00005">
    <property type="entry name" value="ABC_tran"/>
    <property type="match status" value="1"/>
</dbReference>
<dbReference type="PROSITE" id="PS00211">
    <property type="entry name" value="ABC_TRANSPORTER_1"/>
    <property type="match status" value="1"/>
</dbReference>
<name>A0A6C2YRT5_9BACT</name>
<gene>
    <name evidence="5" type="ORF">GMBLW1_48130</name>
</gene>
<dbReference type="KEGG" id="tim:GMBLW1_48130"/>
<evidence type="ECO:0000256" key="1">
    <source>
        <dbReference type="ARBA" id="ARBA00022448"/>
    </source>
</evidence>
<proteinExistence type="predicted"/>
<keyword evidence="6" id="KW-1185">Reference proteome</keyword>
<dbReference type="InterPro" id="IPR050093">
    <property type="entry name" value="ABC_SmlMolc_Importer"/>
</dbReference>
<evidence type="ECO:0000256" key="3">
    <source>
        <dbReference type="ARBA" id="ARBA00022840"/>
    </source>
</evidence>
<accession>A0A6C2YRT5</accession>
<organism evidence="5">
    <name type="scientific">Tuwongella immobilis</name>
    <dbReference type="NCBI Taxonomy" id="692036"/>
    <lineage>
        <taxon>Bacteria</taxon>
        <taxon>Pseudomonadati</taxon>
        <taxon>Planctomycetota</taxon>
        <taxon>Planctomycetia</taxon>
        <taxon>Gemmatales</taxon>
        <taxon>Gemmataceae</taxon>
        <taxon>Tuwongella</taxon>
    </lineage>
</organism>
<keyword evidence="2" id="KW-0547">Nucleotide-binding</keyword>